<dbReference type="Pfam" id="PF12937">
    <property type="entry name" value="F-box-like"/>
    <property type="match status" value="1"/>
</dbReference>
<dbReference type="GO" id="GO:0005524">
    <property type="term" value="F:ATP binding"/>
    <property type="evidence" value="ECO:0007669"/>
    <property type="project" value="UniProtKB-KW"/>
</dbReference>
<dbReference type="Pfam" id="PF00179">
    <property type="entry name" value="UQ_con"/>
    <property type="match status" value="1"/>
</dbReference>
<dbReference type="FunFam" id="3.10.110.10:FF:000060">
    <property type="entry name" value="Ubiquitin conjugating enzyme (UbcB)"/>
    <property type="match status" value="1"/>
</dbReference>
<dbReference type="InterPro" id="IPR016135">
    <property type="entry name" value="UBQ-conjugating_enzyme/RWD"/>
</dbReference>
<dbReference type="EC" id="2.3.2.23" evidence="1"/>
<evidence type="ECO:0000256" key="3">
    <source>
        <dbReference type="ARBA" id="ARBA00022741"/>
    </source>
</evidence>
<feature type="compositionally biased region" description="Acidic residues" evidence="6">
    <location>
        <begin position="88"/>
        <end position="97"/>
    </location>
</feature>
<proteinExistence type="predicted"/>
<evidence type="ECO:0000256" key="6">
    <source>
        <dbReference type="SAM" id="MobiDB-lite"/>
    </source>
</evidence>
<feature type="domain" description="UBC core" evidence="7">
    <location>
        <begin position="261"/>
        <end position="407"/>
    </location>
</feature>
<dbReference type="InterPro" id="IPR036047">
    <property type="entry name" value="F-box-like_dom_sf"/>
</dbReference>
<organism evidence="9 10">
    <name type="scientific">Daphnia sinensis</name>
    <dbReference type="NCBI Taxonomy" id="1820382"/>
    <lineage>
        <taxon>Eukaryota</taxon>
        <taxon>Metazoa</taxon>
        <taxon>Ecdysozoa</taxon>
        <taxon>Arthropoda</taxon>
        <taxon>Crustacea</taxon>
        <taxon>Branchiopoda</taxon>
        <taxon>Diplostraca</taxon>
        <taxon>Cladocera</taxon>
        <taxon>Anomopoda</taxon>
        <taxon>Daphniidae</taxon>
        <taxon>Daphnia</taxon>
        <taxon>Daphnia similis group</taxon>
    </lineage>
</organism>
<evidence type="ECO:0000313" key="9">
    <source>
        <dbReference type="EMBL" id="KAI9561506.1"/>
    </source>
</evidence>
<dbReference type="GO" id="GO:0140647">
    <property type="term" value="P:P450-containing electron transport chain"/>
    <property type="evidence" value="ECO:0007669"/>
    <property type="project" value="InterPro"/>
</dbReference>
<dbReference type="SMART" id="SM00212">
    <property type="entry name" value="UBCc"/>
    <property type="match status" value="1"/>
</dbReference>
<dbReference type="InterPro" id="IPR018298">
    <property type="entry name" value="Adrenodoxin_Fe-S_BS"/>
</dbReference>
<evidence type="ECO:0000256" key="2">
    <source>
        <dbReference type="ARBA" id="ARBA00022679"/>
    </source>
</evidence>
<keyword evidence="10" id="KW-1185">Reference proteome</keyword>
<dbReference type="SUPFAM" id="SSF81383">
    <property type="entry name" value="F-box domain"/>
    <property type="match status" value="1"/>
</dbReference>
<dbReference type="PANTHER" id="PTHR24068">
    <property type="entry name" value="UBIQUITIN-CONJUGATING ENZYME E2"/>
    <property type="match status" value="1"/>
</dbReference>
<dbReference type="SUPFAM" id="SSF54495">
    <property type="entry name" value="UBC-like"/>
    <property type="match status" value="1"/>
</dbReference>
<dbReference type="Proteomes" id="UP000820818">
    <property type="component" value="Linkage Group LG3"/>
</dbReference>
<name>A0AAD5LF00_9CRUS</name>
<dbReference type="CDD" id="cd23826">
    <property type="entry name" value="UEV_Morgue-like"/>
    <property type="match status" value="1"/>
</dbReference>
<dbReference type="Gene3D" id="3.10.110.10">
    <property type="entry name" value="Ubiquitin Conjugating Enzyme"/>
    <property type="match status" value="1"/>
</dbReference>
<dbReference type="PROSITE" id="PS00814">
    <property type="entry name" value="ADX"/>
    <property type="match status" value="1"/>
</dbReference>
<comment type="caution">
    <text evidence="9">The sequence shown here is derived from an EMBL/GenBank/DDBJ whole genome shotgun (WGS) entry which is preliminary data.</text>
</comment>
<keyword evidence="5" id="KW-0067">ATP-binding</keyword>
<dbReference type="InterPro" id="IPR001810">
    <property type="entry name" value="F-box_dom"/>
</dbReference>
<keyword evidence="3" id="KW-0547">Nucleotide-binding</keyword>
<evidence type="ECO:0000256" key="4">
    <source>
        <dbReference type="ARBA" id="ARBA00022786"/>
    </source>
</evidence>
<dbReference type="AlphaFoldDB" id="A0AAD5LF00"/>
<accession>A0AAD5LF00</accession>
<feature type="domain" description="F-box" evidence="8">
    <location>
        <begin position="161"/>
        <end position="210"/>
    </location>
</feature>
<dbReference type="PROSITE" id="PS50181">
    <property type="entry name" value="FBOX"/>
    <property type="match status" value="1"/>
</dbReference>
<keyword evidence="4" id="KW-0833">Ubl conjugation pathway</keyword>
<evidence type="ECO:0000259" key="8">
    <source>
        <dbReference type="PROSITE" id="PS50181"/>
    </source>
</evidence>
<evidence type="ECO:0000256" key="5">
    <source>
        <dbReference type="ARBA" id="ARBA00022840"/>
    </source>
</evidence>
<sequence>MAEKNDVDDEGQDDLAWVDEGDILVDPLAVEELVDDSFNFPNQVCSHCDGYYGPCFGQHACTTCHLFLFPDNINQPPEANFSEHKTDDDDSGNDEPSDLPTDFKDNGYCSSHGQNCSHPALSPAAPRRAEPFRWAVAPLKIDRLAEQLSLLSTPRLTDSMLTAVQALPPELLMQVFSHLDDISLWSASKVCKRWQQLVAECTTNDQWNQFTFRRWPLFRPNYAVAEWAGVFANLVDSSPCLYCLHRSNVEEEGAWEPSNHWRNNRLCNEWRIFCTDPPEGIRATPLDRAWSHWQASITGPTSSPYEGGVFYLHVQIPHSYPIRPPSVRFATKIFHPNISRHGDIGLDCIQHNWSLALTIAKVLISVQSLLTDPFCAVAMEADVAEMYINRRARFNAVARNWTSKYAMNDIRRPCGKTVKY</sequence>
<feature type="region of interest" description="Disordered" evidence="6">
    <location>
        <begin position="77"/>
        <end position="104"/>
    </location>
</feature>
<dbReference type="EMBL" id="WJBH02000003">
    <property type="protein sequence ID" value="KAI9561506.1"/>
    <property type="molecule type" value="Genomic_DNA"/>
</dbReference>
<dbReference type="Gene3D" id="1.20.1280.50">
    <property type="match status" value="1"/>
</dbReference>
<evidence type="ECO:0000256" key="1">
    <source>
        <dbReference type="ARBA" id="ARBA00012486"/>
    </source>
</evidence>
<dbReference type="SMART" id="SM00256">
    <property type="entry name" value="FBOX"/>
    <property type="match status" value="1"/>
</dbReference>
<protein>
    <recommendedName>
        <fullName evidence="1">E2 ubiquitin-conjugating enzyme</fullName>
        <ecNumber evidence="1">2.3.2.23</ecNumber>
    </recommendedName>
</protein>
<dbReference type="GO" id="GO:0051537">
    <property type="term" value="F:2 iron, 2 sulfur cluster binding"/>
    <property type="evidence" value="ECO:0007669"/>
    <property type="project" value="InterPro"/>
</dbReference>
<reference evidence="9 10" key="1">
    <citation type="submission" date="2022-05" db="EMBL/GenBank/DDBJ databases">
        <title>A multi-omics perspective on studying reproductive biology in Daphnia sinensis.</title>
        <authorList>
            <person name="Jia J."/>
        </authorList>
    </citation>
    <scope>NUCLEOTIDE SEQUENCE [LARGE SCALE GENOMIC DNA]</scope>
    <source>
        <strain evidence="9 10">WSL</strain>
    </source>
</reference>
<dbReference type="InterPro" id="IPR000608">
    <property type="entry name" value="UBC"/>
</dbReference>
<dbReference type="PROSITE" id="PS50127">
    <property type="entry name" value="UBC_2"/>
    <property type="match status" value="1"/>
</dbReference>
<dbReference type="CDD" id="cd09917">
    <property type="entry name" value="F-box_SF"/>
    <property type="match status" value="1"/>
</dbReference>
<evidence type="ECO:0000313" key="10">
    <source>
        <dbReference type="Proteomes" id="UP000820818"/>
    </source>
</evidence>
<gene>
    <name evidence="9" type="ORF">GHT06_012464</name>
</gene>
<evidence type="ECO:0000259" key="7">
    <source>
        <dbReference type="PROSITE" id="PS50127"/>
    </source>
</evidence>
<keyword evidence="2" id="KW-0808">Transferase</keyword>
<dbReference type="GO" id="GO:0061631">
    <property type="term" value="F:ubiquitin conjugating enzyme activity"/>
    <property type="evidence" value="ECO:0007669"/>
    <property type="project" value="UniProtKB-EC"/>
</dbReference>